<dbReference type="EMBL" id="GECL01001723">
    <property type="protein sequence ID" value="JAP04401.1"/>
    <property type="molecule type" value="Transcribed_RNA"/>
</dbReference>
<comment type="similarity">
    <text evidence="2">Belongs to the protein kinase superfamily. ADCK protein kinase family.</text>
</comment>
<name>A0A0V0G8Q0_TRIDM</name>
<dbReference type="PANTHER" id="PTHR43851:SF3">
    <property type="entry name" value="COENZYME Q8"/>
    <property type="match status" value="1"/>
</dbReference>
<dbReference type="GO" id="GO:0005524">
    <property type="term" value="F:ATP binding"/>
    <property type="evidence" value="ECO:0007669"/>
    <property type="project" value="UniProtKB-KW"/>
</dbReference>
<keyword evidence="5" id="KW-0067">ATP-binding</keyword>
<evidence type="ECO:0000256" key="2">
    <source>
        <dbReference type="ARBA" id="ARBA00009670"/>
    </source>
</evidence>
<dbReference type="GO" id="GO:0016301">
    <property type="term" value="F:kinase activity"/>
    <property type="evidence" value="ECO:0007669"/>
    <property type="project" value="UniProtKB-KW"/>
</dbReference>
<feature type="domain" description="ABC1 atypical kinase-like" evidence="7">
    <location>
        <begin position="298"/>
        <end position="536"/>
    </location>
</feature>
<dbReference type="Pfam" id="PF03109">
    <property type="entry name" value="ABC1"/>
    <property type="match status" value="1"/>
</dbReference>
<dbReference type="PANTHER" id="PTHR43851">
    <property type="match status" value="1"/>
</dbReference>
<evidence type="ECO:0000313" key="8">
    <source>
        <dbReference type="EMBL" id="JAP04401.1"/>
    </source>
</evidence>
<protein>
    <submittedName>
        <fullName evidence="8">Putative aarf domain-containing protein kinase 4</fullName>
    </submittedName>
</protein>
<evidence type="ECO:0000256" key="1">
    <source>
        <dbReference type="ARBA" id="ARBA00004749"/>
    </source>
</evidence>
<dbReference type="InterPro" id="IPR034646">
    <property type="entry name" value="ADCK3_dom"/>
</dbReference>
<feature type="compositionally biased region" description="Basic and acidic residues" evidence="6">
    <location>
        <begin position="166"/>
        <end position="180"/>
    </location>
</feature>
<proteinExistence type="inferred from homology"/>
<dbReference type="CDD" id="cd13970">
    <property type="entry name" value="ABC1_ADCK3"/>
    <property type="match status" value="1"/>
</dbReference>
<sequence length="642" mass="72612">MSRQIGSDIYGVLKGLQMVSSEFLKLQEKQVKNMWANSSLRNSIADSNVLPKNIDIQKSLVDIEKFKSELVQRSSMIVIGIRVFASHWQEINKNDTYKGAFPASSNELRTTDNMLKLTPLSVENLQSQNGKNKSKQLKKSNSLNDVKPKKVPNVPVSTSSPQKASEIPEKQTSKNNLNEKQRRKVTPVIKTNKINIEYKQSLSATAKQTKVPSSRIGRMISFGSLAAGLGLGTVAEVTRRTLGLQTATDNPFLTPANAERIVSTLCKVRGAALKIGQILSIQDNNIISPTLQQAFERVRQSADFMPSYQVEKVMRNQLGVDWKTKFSEFEMKPFAAASIGQVHYGKSLNGTEVAVKIQYPGVAKGIDSDIENLVAVLNLWNIFPEGMFIDKLVEVAKKELSWEVDYIREALCTKKFKQLLKPYPEYFVPAVIDELSANEVFTTELIKGVPVDKCANLDVESKRHICSLIMNLCLHELFQFRYMQTDPNWSNFFYNQNTRKLILLDFGATRSYDKAFMDKYISVIKAAADGDRKQVLIMSREMGFLTGFESKAMEEAHVDTVMILGEVFSDRNPEFDFARQDTTRRITKLVPTILHHRLCPPPEEIYSLHRKLSGVFLLCAKLGVKMPCRNLFINIYNNYIFD</sequence>
<keyword evidence="8" id="KW-0418">Kinase</keyword>
<evidence type="ECO:0000256" key="4">
    <source>
        <dbReference type="ARBA" id="ARBA00022741"/>
    </source>
</evidence>
<dbReference type="InterPro" id="IPR004147">
    <property type="entry name" value="ABC1_dom"/>
</dbReference>
<evidence type="ECO:0000256" key="5">
    <source>
        <dbReference type="ARBA" id="ARBA00022840"/>
    </source>
</evidence>
<dbReference type="GO" id="GO:0006744">
    <property type="term" value="P:ubiquinone biosynthetic process"/>
    <property type="evidence" value="ECO:0007669"/>
    <property type="project" value="TreeGrafter"/>
</dbReference>
<organism evidence="8">
    <name type="scientific">Triatoma dimidiata</name>
    <name type="common">Kissing bug</name>
    <name type="synonym">Meccus dimidiatus</name>
    <dbReference type="NCBI Taxonomy" id="72491"/>
    <lineage>
        <taxon>Eukaryota</taxon>
        <taxon>Metazoa</taxon>
        <taxon>Ecdysozoa</taxon>
        <taxon>Arthropoda</taxon>
        <taxon>Hexapoda</taxon>
        <taxon>Insecta</taxon>
        <taxon>Pterygota</taxon>
        <taxon>Neoptera</taxon>
        <taxon>Paraneoptera</taxon>
        <taxon>Hemiptera</taxon>
        <taxon>Heteroptera</taxon>
        <taxon>Panheteroptera</taxon>
        <taxon>Cimicomorpha</taxon>
        <taxon>Reduviidae</taxon>
        <taxon>Triatominae</taxon>
        <taxon>Triatoma</taxon>
    </lineage>
</organism>
<accession>A0A0V0G8Q0</accession>
<comment type="pathway">
    <text evidence="1">Cofactor biosynthesis; ubiquinone biosynthesis.</text>
</comment>
<feature type="region of interest" description="Disordered" evidence="6">
    <location>
        <begin position="125"/>
        <end position="183"/>
    </location>
</feature>
<keyword evidence="4" id="KW-0547">Nucleotide-binding</keyword>
<evidence type="ECO:0000256" key="3">
    <source>
        <dbReference type="ARBA" id="ARBA00022679"/>
    </source>
</evidence>
<reference evidence="8" key="1">
    <citation type="journal article" date="2018" name="J. Proteomics">
        <title>Exploring the molecular complexity of Triatoma dimidiata sialome.</title>
        <authorList>
            <person name="Santiago P.B."/>
            <person name="de Araujo C.N."/>
            <person name="Charneau S."/>
            <person name="Bastos I.M.D."/>
            <person name="Assumpcao T.C.F."/>
            <person name="Queiroz R.M.L."/>
            <person name="Praca Y.R."/>
            <person name="Cordeiro T.M."/>
            <person name="Garcia C.H.S."/>
            <person name="da Silva I.G."/>
            <person name="Raiol T."/>
            <person name="Motta F.N."/>
            <person name="de Araujo Oliveira J.V."/>
            <person name="de Sousa M.V."/>
            <person name="Ribeiro J.M.C."/>
            <person name="de Santana J.M."/>
        </authorList>
    </citation>
    <scope>NUCLEOTIDE SEQUENCE</scope>
    <source>
        <strain evidence="8">Santander</strain>
        <tissue evidence="8">Salivary glands</tissue>
    </source>
</reference>
<dbReference type="InterPro" id="IPR011009">
    <property type="entry name" value="Kinase-like_dom_sf"/>
</dbReference>
<feature type="compositionally biased region" description="Low complexity" evidence="6">
    <location>
        <begin position="151"/>
        <end position="161"/>
    </location>
</feature>
<dbReference type="SUPFAM" id="SSF56112">
    <property type="entry name" value="Protein kinase-like (PK-like)"/>
    <property type="match status" value="1"/>
</dbReference>
<evidence type="ECO:0000256" key="6">
    <source>
        <dbReference type="SAM" id="MobiDB-lite"/>
    </source>
</evidence>
<evidence type="ECO:0000259" key="7">
    <source>
        <dbReference type="Pfam" id="PF03109"/>
    </source>
</evidence>
<dbReference type="AlphaFoldDB" id="A0A0V0G8Q0"/>
<keyword evidence="3" id="KW-0808">Transferase</keyword>
<dbReference type="InterPro" id="IPR051409">
    <property type="entry name" value="Atypical_kinase_ADCK"/>
</dbReference>